<sequence>MSDPLPGGPIVQGQWKTITGNLSWLGGDRLLEWYPDSGRYRVWRIDYTITGHADPLPGEPVCEGTWDTIRHSHDLVYLGGDRVLDWEPGGYGRTPYRIWHFDRNVRGGDPFPGVPVAQGELPDGRLRYGPLMYLGGDRVMHFDTVTGYYETYRYDRTATGRGAAPFVGPLVSGNWRTIHNSSTTTEHSLIPLRGGRVLEIYGTAEHPLSYSYRLWRYDPDITDGDPLPGSPLAGGVWDTVTIPLIYIGQDRVLQSEPTLKPAPNDYRIYDYARDGRVVPGRSESWQIEVGADDSVWAVGDNQRLYRWDGAKWVQPTDYARAVQVTVGDCDHIWHLNVLGQVWHYLGEYWEQDGRIIAQSIAAAADFTIWAIGIDGHVLRRDGTVGSTWSEPTPYARGVQISVGGKDMVWHRNSLGQMWAWTGDGWNQIPGTALDISVAADGTACHVSPDNRLYRWVGGQWLEMPTDGRVAQVSVGGANNIWYVSLDNQIYYWSSTQFGVKTTLPT</sequence>
<dbReference type="RefSeq" id="WP_163063280.1">
    <property type="nucleotide sequence ID" value="NZ_JAAGLI010001087.1"/>
</dbReference>
<evidence type="ECO:0008006" key="3">
    <source>
        <dbReference type="Google" id="ProtNLM"/>
    </source>
</evidence>
<evidence type="ECO:0000313" key="2">
    <source>
        <dbReference type="Proteomes" id="UP000475532"/>
    </source>
</evidence>
<comment type="caution">
    <text evidence="1">The sequence shown here is derived from an EMBL/GenBank/DDBJ whole genome shotgun (WGS) entry which is preliminary data.</text>
</comment>
<dbReference type="InterPro" id="IPR006624">
    <property type="entry name" value="Beta-propeller_rpt_TECPR"/>
</dbReference>
<name>A0A6L9QUF4_9ACTN</name>
<gene>
    <name evidence="1" type="ORF">G3I70_40570</name>
</gene>
<dbReference type="Proteomes" id="UP000475532">
    <property type="component" value="Unassembled WGS sequence"/>
</dbReference>
<dbReference type="SMART" id="SM00706">
    <property type="entry name" value="TECPR"/>
    <property type="match status" value="6"/>
</dbReference>
<protein>
    <recommendedName>
        <fullName evidence="3">Tachylectin 2 domain-containing protein</fullName>
    </recommendedName>
</protein>
<dbReference type="Pfam" id="PF19193">
    <property type="entry name" value="Tectonin"/>
    <property type="match status" value="1"/>
</dbReference>
<dbReference type="AlphaFoldDB" id="A0A6L9QUF4"/>
<evidence type="ECO:0000313" key="1">
    <source>
        <dbReference type="EMBL" id="NEA28748.1"/>
    </source>
</evidence>
<dbReference type="EMBL" id="JAAGLI010001087">
    <property type="protein sequence ID" value="NEA28748.1"/>
    <property type="molecule type" value="Genomic_DNA"/>
</dbReference>
<proteinExistence type="predicted"/>
<organism evidence="1 2">
    <name type="scientific">Actinomadura bangladeshensis</name>
    <dbReference type="NCBI Taxonomy" id="453573"/>
    <lineage>
        <taxon>Bacteria</taxon>
        <taxon>Bacillati</taxon>
        <taxon>Actinomycetota</taxon>
        <taxon>Actinomycetes</taxon>
        <taxon>Streptosporangiales</taxon>
        <taxon>Thermomonosporaceae</taxon>
        <taxon>Actinomadura</taxon>
    </lineage>
</organism>
<accession>A0A6L9QUF4</accession>
<reference evidence="1 2" key="1">
    <citation type="submission" date="2020-01" db="EMBL/GenBank/DDBJ databases">
        <title>Insect and environment-associated Actinomycetes.</title>
        <authorList>
            <person name="Currrie C."/>
            <person name="Chevrette M."/>
            <person name="Carlson C."/>
            <person name="Stubbendieck R."/>
            <person name="Wendt-Pienkowski E."/>
        </authorList>
    </citation>
    <scope>NUCLEOTIDE SEQUENCE [LARGE SCALE GENOMIC DNA]</scope>
    <source>
        <strain evidence="1 2">SID10258</strain>
    </source>
</reference>